<comment type="caution">
    <text evidence="1">The sequence shown here is derived from an EMBL/GenBank/DDBJ whole genome shotgun (WGS) entry which is preliminary data.</text>
</comment>
<accession>A0AAD1XFD1</accession>
<dbReference type="GO" id="GO:0005666">
    <property type="term" value="C:RNA polymerase III complex"/>
    <property type="evidence" value="ECO:0007669"/>
    <property type="project" value="TreeGrafter"/>
</dbReference>
<dbReference type="EMBL" id="CAMPGE010010765">
    <property type="protein sequence ID" value="CAI2369612.1"/>
    <property type="molecule type" value="Genomic_DNA"/>
</dbReference>
<sequence>MSEEDPVVQEIDVNLSNVEQLMVLFQYPLREINRPYGDAGPLKKITAKTLNNKIAMTYGLDKESKNYDKNAPNSRGDEDEEDLHKLTSTHIPTQTSYCVGTFKNNEFYLTPVDDIYQMRPDFEHVDKELMERIIPGPEIALKSAQKPQNSIKIVNDSFKEQQQMELELKMEEEQELIVNPLSSLKSQELMAKLTSKEVPAPDSIIDIKADKYLPQILPPSSTEEYQVEITKQREGIISIEAFQSLDYKKFLVEVLMHFRIISATKFTNLLKNYFTKNDHLGVNPDEINEEYLAKEIREIAFVLPNGYCVIKTHHIYVDDLMKVLRNKILFTLLSRELAGQKEPCVQTYEFNHICEGTYIRMVFRELCQNRAGKWYFKNHNTDSLFQNGSDLKDLYSLFKDEELVKMIKAEIDETINETDKYLAQALKS</sequence>
<organism evidence="1 2">
    <name type="scientific">Euplotes crassus</name>
    <dbReference type="NCBI Taxonomy" id="5936"/>
    <lineage>
        <taxon>Eukaryota</taxon>
        <taxon>Sar</taxon>
        <taxon>Alveolata</taxon>
        <taxon>Ciliophora</taxon>
        <taxon>Intramacronucleata</taxon>
        <taxon>Spirotrichea</taxon>
        <taxon>Hypotrichia</taxon>
        <taxon>Euplotida</taxon>
        <taxon>Euplotidae</taxon>
        <taxon>Moneuplotes</taxon>
    </lineage>
</organism>
<dbReference type="PANTHER" id="PTHR12069">
    <property type="entry name" value="DNA-DIRECTED RNA POLYMERASES III 80 KDA POLYPEPTIDE RNA POLYMERASE III SUBUNIT 5"/>
    <property type="match status" value="1"/>
</dbReference>
<evidence type="ECO:0000313" key="1">
    <source>
        <dbReference type="EMBL" id="CAI2369612.1"/>
    </source>
</evidence>
<dbReference type="Proteomes" id="UP001295684">
    <property type="component" value="Unassembled WGS sequence"/>
</dbReference>
<proteinExistence type="predicted"/>
<dbReference type="Pfam" id="PF04801">
    <property type="entry name" value="RPC5"/>
    <property type="match status" value="1"/>
</dbReference>
<name>A0AAD1XFD1_EUPCR</name>
<evidence type="ECO:0000313" key="2">
    <source>
        <dbReference type="Proteomes" id="UP001295684"/>
    </source>
</evidence>
<dbReference type="InterPro" id="IPR006886">
    <property type="entry name" value="RNA_pol_III_Rpc5"/>
</dbReference>
<protein>
    <submittedName>
        <fullName evidence="1">Uncharacterized protein</fullName>
    </submittedName>
</protein>
<dbReference type="GO" id="GO:0042797">
    <property type="term" value="P:tRNA transcription by RNA polymerase III"/>
    <property type="evidence" value="ECO:0007669"/>
    <property type="project" value="TreeGrafter"/>
</dbReference>
<reference evidence="1" key="1">
    <citation type="submission" date="2023-07" db="EMBL/GenBank/DDBJ databases">
        <authorList>
            <consortium name="AG Swart"/>
            <person name="Singh M."/>
            <person name="Singh A."/>
            <person name="Seah K."/>
            <person name="Emmerich C."/>
        </authorList>
    </citation>
    <scope>NUCLEOTIDE SEQUENCE</scope>
    <source>
        <strain evidence="1">DP1</strain>
    </source>
</reference>
<gene>
    <name evidence="1" type="ORF">ECRASSUSDP1_LOCUS10915</name>
</gene>
<keyword evidence="2" id="KW-1185">Reference proteome</keyword>
<dbReference type="AlphaFoldDB" id="A0AAD1XFD1"/>
<dbReference type="PANTHER" id="PTHR12069:SF0">
    <property type="entry name" value="DNA-DIRECTED RNA POLYMERASE III SUBUNIT RPC5"/>
    <property type="match status" value="1"/>
</dbReference>